<dbReference type="PANTHER" id="PTHR32309:SF13">
    <property type="entry name" value="FERRIC ENTEROBACTIN TRANSPORT PROTEIN FEPE"/>
    <property type="match status" value="1"/>
</dbReference>
<evidence type="ECO:0000313" key="3">
    <source>
        <dbReference type="Proteomes" id="UP000422221"/>
    </source>
</evidence>
<evidence type="ECO:0000256" key="1">
    <source>
        <dbReference type="SAM" id="Phobius"/>
    </source>
</evidence>
<dbReference type="EMBL" id="VWMK01000006">
    <property type="protein sequence ID" value="KAA3766920.1"/>
    <property type="molecule type" value="Genomic_DNA"/>
</dbReference>
<feature type="transmembrane region" description="Helical" evidence="1">
    <location>
        <begin position="479"/>
        <end position="498"/>
    </location>
</feature>
<dbReference type="InterPro" id="IPR027417">
    <property type="entry name" value="P-loop_NTPase"/>
</dbReference>
<keyword evidence="1" id="KW-0812">Transmembrane</keyword>
<sequence length="744" mass="86027">MDYILYIFRALYRKMWWIILGTALVTGLVIYKTKGMRGGYNVESTLYTGVVSGYSIEENNAGVNWAIAQNAIDNLIHIIESESTLKRVSMRLFARVLVKGSPDRDQNEITAASYNYTYNHMKNSKHGKELVALIDRSSEDKTMENFMKYEKPDADNYIYGLFYYQHPYYSYGTLKRILVTRLGNSDLLKISYSSGDPGITYNTLEILMKEFVNEYRVLRYGETDKVIEYFKSELNRIGGELTRHEDDLTKYNVDNRIINYYDETKEIAAINKEFELREQDVLFAYNSSKAMVEELERQMDENTRQAITNLNLVDKLREASDLTGKITEMETVSNTDTGSDQRLEEYRGDLVKTRKELSDISNQYISGKYTKSGIAKNNIVEQWLDQTLLFEKAKAELSIIQKSRSDLNGKYVFYAPVGTTIKRKERVINFSERNYLTTLQSYNEALMRKKNLEMTSAALKVLNPPAYPLSPGASNRKKIVIMTCVATFLLLLAFFLLVEFIDRTLRDSIRARKLTGCQILGDFPYSRRSTPYSQIYERDSTRYLSNSIFRFFTDRKKGEPYILNLLSVCPGSGKTYIGEHLEEYWKSIGINVRRISAGTDFNADSSQYLLATGINEIYTPGNEDVLIVEHPELRQINIPTPLLRNAHVNLMVVSATYGWKSIDRILLRKLEAQIEGKPYLCLNRAPRYDLENFTGMLPPYTQLRKLIYRLSQLALTETFIQWKGIWKRKRQPCPSAIDKENDDD</sequence>
<dbReference type="SUPFAM" id="SSF52540">
    <property type="entry name" value="P-loop containing nucleoside triphosphate hydrolases"/>
    <property type="match status" value="1"/>
</dbReference>
<dbReference type="GO" id="GO:0005886">
    <property type="term" value="C:plasma membrane"/>
    <property type="evidence" value="ECO:0007669"/>
    <property type="project" value="TreeGrafter"/>
</dbReference>
<keyword evidence="1" id="KW-0472">Membrane</keyword>
<dbReference type="Proteomes" id="UP000422221">
    <property type="component" value="Unassembled WGS sequence"/>
</dbReference>
<organism evidence="2 3">
    <name type="scientific">Bacteroides salyersiae</name>
    <dbReference type="NCBI Taxonomy" id="291644"/>
    <lineage>
        <taxon>Bacteria</taxon>
        <taxon>Pseudomonadati</taxon>
        <taxon>Bacteroidota</taxon>
        <taxon>Bacteroidia</taxon>
        <taxon>Bacteroidales</taxon>
        <taxon>Bacteroidaceae</taxon>
        <taxon>Bacteroides</taxon>
    </lineage>
</organism>
<proteinExistence type="predicted"/>
<gene>
    <name evidence="2" type="ORF">F3F73_08600</name>
</gene>
<reference evidence="2 3" key="1">
    <citation type="journal article" date="2019" name="Nat. Med.">
        <title>A library of human gut bacterial isolates paired with longitudinal multiomics data enables mechanistic microbiome research.</title>
        <authorList>
            <person name="Poyet M."/>
            <person name="Groussin M."/>
            <person name="Gibbons S.M."/>
            <person name="Avila-Pacheco J."/>
            <person name="Jiang X."/>
            <person name="Kearney S.M."/>
            <person name="Perrotta A.R."/>
            <person name="Berdy B."/>
            <person name="Zhao S."/>
            <person name="Lieberman T.D."/>
            <person name="Swanson P.K."/>
            <person name="Smith M."/>
            <person name="Roesemann S."/>
            <person name="Alexander J.E."/>
            <person name="Rich S.A."/>
            <person name="Livny J."/>
            <person name="Vlamakis H."/>
            <person name="Clish C."/>
            <person name="Bullock K."/>
            <person name="Deik A."/>
            <person name="Scott J."/>
            <person name="Pierce K.A."/>
            <person name="Xavier R.J."/>
            <person name="Alm E.J."/>
        </authorList>
    </citation>
    <scope>NUCLEOTIDE SEQUENCE [LARGE SCALE GENOMIC DNA]</scope>
    <source>
        <strain evidence="2 3">BIOML-A10</strain>
    </source>
</reference>
<protein>
    <submittedName>
        <fullName evidence="2">Uncharacterized protein</fullName>
    </submittedName>
</protein>
<accession>A0A7J4XKR6</accession>
<dbReference type="PANTHER" id="PTHR32309">
    <property type="entry name" value="TYROSINE-PROTEIN KINASE"/>
    <property type="match status" value="1"/>
</dbReference>
<dbReference type="AlphaFoldDB" id="A0A7J4XKR6"/>
<dbReference type="GO" id="GO:0004713">
    <property type="term" value="F:protein tyrosine kinase activity"/>
    <property type="evidence" value="ECO:0007669"/>
    <property type="project" value="TreeGrafter"/>
</dbReference>
<comment type="caution">
    <text evidence="2">The sequence shown here is derived from an EMBL/GenBank/DDBJ whole genome shotgun (WGS) entry which is preliminary data.</text>
</comment>
<evidence type="ECO:0000313" key="2">
    <source>
        <dbReference type="EMBL" id="KAA3766920.1"/>
    </source>
</evidence>
<dbReference type="InterPro" id="IPR050445">
    <property type="entry name" value="Bact_polysacc_biosynth/exp"/>
</dbReference>
<keyword evidence="1" id="KW-1133">Transmembrane helix</keyword>
<dbReference type="RefSeq" id="WP_005932194.1">
    <property type="nucleotide sequence ID" value="NZ_CABKSE010000002.1"/>
</dbReference>
<feature type="transmembrane region" description="Helical" evidence="1">
    <location>
        <begin position="15"/>
        <end position="31"/>
    </location>
</feature>
<name>A0A7J4XKR6_9BACE</name>